<dbReference type="Pfam" id="PF13374">
    <property type="entry name" value="TPR_10"/>
    <property type="match status" value="3"/>
</dbReference>
<sequence length="1283" mass="146633">MIFISYRKADSEDLALSLAGKLTECFGEDHVFLDRNTIEPGDHWREKIETALSKTLVVLALIGPEWLSAHDENFVRRIDRDDDVLAYELAFALAKGIKIIPLYLHDLKPLLEKAFPDRLKGLTHTHSMEFDLTRDLERLFMAIVNRTGLVFTNSNKQIPSGGSSTVQKHKPCNIPDSISTIFKGRTDEVLKLRNRFEDNQDMNNNVSCRQVISGLGGIGKTRLAIEYAWKYQERYNAELFVVAATPAQLRRSVADLAAPGILNLQEWECNLDDIRMVAVISWLSEHPGWLLIIDNADKQSSVKSVKKLLPALRQGHVIITSRNHDWRYSATQQEIDVLSIEESKKFLLERTNDLRLKTPHDEAVAEELARELGGLALVLEQAGAYIQNRDGGLSLADYLARWREGGNTCTWCNRNVKLYDRSVSITWETTARALSPAALTLFRILSWFAPDPIPRRMVSDRNVIEIISAAVEKSGLEKSDIDPELALGELIAYSMTKKVDEQGTPCVGLHRVVLQITRDQMPLEVKAPSVVAAAKMLELFAPKESYRPENWMKWRLLISHAEAIYSILSKLEEEYWNIELMKMLALYYMGQERNKDGVPIQRKVLRWVQKYLDPDDPEIFLAMNDLALMLDFSAEEEKETLYKEALDGRCLVLGEESEAAGETRHNYGCFLSSYGRLAEAEPLMLRALSTHAKVNGPFHWRTLMAETSLADIFLDKGEVAKAEDLICSSLVNKKKHLGEEHPDTLKNMESLAWVLVRRADFDEAEKLLLQVFETRKRVLGSGEPSTIDTMNDLASFYCRIDNCAQAEKLLKQALDLNENNQGSQHYRTLRSIYMLANFYAFLGNAAVAKPLYWKAIDGMRLDRGSDRPETLQIMSDLANLLQHSGERMQAEKIYREVMETNKRVRGDEHQMTLNSINRLAIFYDETGDEASAEKMYRDALDGLTKKRGTDHRDTLVVLGNYAELLREKGDYEEAEKLFKSIVETNVRLYGKEHLMTYNSMNQLAIFFTRIENYEMAEQYFNLALEGKQRIQGPKHPDTLILMSNLADLLAKKGEYEHAEALFDKVIEINECELGKEHPNTLASLLKLAELLEKSNKIEESLKIRDRYIEVKVRKSDTASLVSLRELALQFYLKGEYKRAEELLLIVLDQNFQIPGICCQLVRLFIVTDRDDNARKMLSKALENKEKAEPYVIPRILFLQILFDFLDGNILEEHMGILKSVLKTEREFHEWKLKPVLNHLEKRLSESAFVFLNALSDALCDKKKLKGLDRFSEWCSVEPVASQG</sequence>
<dbReference type="EMBL" id="CP001110">
    <property type="protein sequence ID" value="ACF43723.1"/>
    <property type="molecule type" value="Genomic_DNA"/>
</dbReference>
<dbReference type="KEGG" id="pph:Ppha_1471"/>
<evidence type="ECO:0000313" key="3">
    <source>
        <dbReference type="EMBL" id="ACF43723.1"/>
    </source>
</evidence>
<protein>
    <submittedName>
        <fullName evidence="3">TPR repeat-containing protein</fullName>
    </submittedName>
</protein>
<dbReference type="Proteomes" id="UP000002724">
    <property type="component" value="Chromosome"/>
</dbReference>
<dbReference type="PROSITE" id="PS50005">
    <property type="entry name" value="TPR"/>
    <property type="match status" value="1"/>
</dbReference>
<dbReference type="Gene3D" id="1.25.40.10">
    <property type="entry name" value="Tetratricopeptide repeat domain"/>
    <property type="match status" value="3"/>
</dbReference>
<dbReference type="STRING" id="324925.Ppha_1471"/>
<dbReference type="GO" id="GO:0007165">
    <property type="term" value="P:signal transduction"/>
    <property type="evidence" value="ECO:0007669"/>
    <property type="project" value="InterPro"/>
</dbReference>
<dbReference type="InterPro" id="IPR000157">
    <property type="entry name" value="TIR_dom"/>
</dbReference>
<dbReference type="NCBIfam" id="NF040586">
    <property type="entry name" value="FxSxx_TPR"/>
    <property type="match status" value="1"/>
</dbReference>
<proteinExistence type="predicted"/>
<dbReference type="HOGENOM" id="CLU_262893_0_0_10"/>
<dbReference type="eggNOG" id="COG3903">
    <property type="taxonomic scope" value="Bacteria"/>
</dbReference>
<dbReference type="SMART" id="SM00028">
    <property type="entry name" value="TPR"/>
    <property type="match status" value="6"/>
</dbReference>
<dbReference type="Gene3D" id="3.40.50.10140">
    <property type="entry name" value="Toll/interleukin-1 receptor homology (TIR) domain"/>
    <property type="match status" value="1"/>
</dbReference>
<dbReference type="PANTHER" id="PTHR46082">
    <property type="entry name" value="ATP/GTP-BINDING PROTEIN-RELATED"/>
    <property type="match status" value="1"/>
</dbReference>
<dbReference type="eggNOG" id="COG0457">
    <property type="taxonomic scope" value="Bacteria"/>
</dbReference>
<dbReference type="SUPFAM" id="SSF52200">
    <property type="entry name" value="Toll/Interleukin receptor TIR domain"/>
    <property type="match status" value="1"/>
</dbReference>
<evidence type="ECO:0000259" key="2">
    <source>
        <dbReference type="Pfam" id="PF13676"/>
    </source>
</evidence>
<dbReference type="InterPro" id="IPR053137">
    <property type="entry name" value="NLR-like"/>
</dbReference>
<dbReference type="PANTHER" id="PTHR46082:SF6">
    <property type="entry name" value="AAA+ ATPASE DOMAIN-CONTAINING PROTEIN-RELATED"/>
    <property type="match status" value="1"/>
</dbReference>
<evidence type="ECO:0000256" key="1">
    <source>
        <dbReference type="PROSITE-ProRule" id="PRU00339"/>
    </source>
</evidence>
<dbReference type="GO" id="GO:0043531">
    <property type="term" value="F:ADP binding"/>
    <property type="evidence" value="ECO:0007669"/>
    <property type="project" value="InterPro"/>
</dbReference>
<organism evidence="3 4">
    <name type="scientific">Pelodictyon phaeoclathratiforme (strain DSM 5477 / BU-1)</name>
    <dbReference type="NCBI Taxonomy" id="324925"/>
    <lineage>
        <taxon>Bacteria</taxon>
        <taxon>Pseudomonadati</taxon>
        <taxon>Chlorobiota</taxon>
        <taxon>Chlorobiia</taxon>
        <taxon>Chlorobiales</taxon>
        <taxon>Chlorobiaceae</taxon>
        <taxon>Chlorobium/Pelodictyon group</taxon>
        <taxon>Pelodictyon</taxon>
    </lineage>
</organism>
<dbReference type="Gene3D" id="3.40.50.300">
    <property type="entry name" value="P-loop containing nucleotide triphosphate hydrolases"/>
    <property type="match status" value="1"/>
</dbReference>
<dbReference type="InterPro" id="IPR027417">
    <property type="entry name" value="P-loop_NTPase"/>
</dbReference>
<reference evidence="3 4" key="1">
    <citation type="submission" date="2008-06" db="EMBL/GenBank/DDBJ databases">
        <title>Complete sequence of Pelodictyon phaeoclathratiforme BU-1.</title>
        <authorList>
            <consortium name="US DOE Joint Genome Institute"/>
            <person name="Lucas S."/>
            <person name="Copeland A."/>
            <person name="Lapidus A."/>
            <person name="Glavina del Rio T."/>
            <person name="Dalin E."/>
            <person name="Tice H."/>
            <person name="Bruce D."/>
            <person name="Goodwin L."/>
            <person name="Pitluck S."/>
            <person name="Schmutz J."/>
            <person name="Larimer F."/>
            <person name="Land M."/>
            <person name="Hauser L."/>
            <person name="Kyrpides N."/>
            <person name="Mikhailova N."/>
            <person name="Liu Z."/>
            <person name="Li T."/>
            <person name="Zhao F."/>
            <person name="Overmann J."/>
            <person name="Bryant D.A."/>
            <person name="Richardson P."/>
        </authorList>
    </citation>
    <scope>NUCLEOTIDE SEQUENCE [LARGE SCALE GENOMIC DNA]</scope>
    <source>
        <strain evidence="4">DSM 5477 / BU-1</strain>
    </source>
</reference>
<evidence type="ECO:0000313" key="4">
    <source>
        <dbReference type="Proteomes" id="UP000002724"/>
    </source>
</evidence>
<dbReference type="Pfam" id="PF13676">
    <property type="entry name" value="TIR_2"/>
    <property type="match status" value="1"/>
</dbReference>
<accession>B4SA27</accession>
<dbReference type="SUPFAM" id="SSF48452">
    <property type="entry name" value="TPR-like"/>
    <property type="match status" value="5"/>
</dbReference>
<feature type="repeat" description="TPR" evidence="1">
    <location>
        <begin position="787"/>
        <end position="820"/>
    </location>
</feature>
<dbReference type="OrthoDB" id="596297at2"/>
<dbReference type="InterPro" id="IPR035897">
    <property type="entry name" value="Toll_tir_struct_dom_sf"/>
</dbReference>
<dbReference type="InterPro" id="IPR019734">
    <property type="entry name" value="TPR_rpt"/>
</dbReference>
<keyword evidence="4" id="KW-1185">Reference proteome</keyword>
<dbReference type="Pfam" id="PF13424">
    <property type="entry name" value="TPR_12"/>
    <property type="match status" value="3"/>
</dbReference>
<name>B4SA27_PELPB</name>
<gene>
    <name evidence="3" type="ordered locus">Ppha_1471</name>
</gene>
<dbReference type="SUPFAM" id="SSF52540">
    <property type="entry name" value="P-loop containing nucleoside triphosphate hydrolases"/>
    <property type="match status" value="1"/>
</dbReference>
<dbReference type="InterPro" id="IPR011990">
    <property type="entry name" value="TPR-like_helical_dom_sf"/>
</dbReference>
<keyword evidence="1" id="KW-0802">TPR repeat</keyword>
<feature type="domain" description="TIR" evidence="2">
    <location>
        <begin position="2"/>
        <end position="111"/>
    </location>
</feature>
<dbReference type="RefSeq" id="WP_012508211.1">
    <property type="nucleotide sequence ID" value="NC_011060.1"/>
</dbReference>